<sequence>MDTPASLFDLGMYRLGKRLEEEKDRTGYSATVSYDWEADNIDIWSITLVQGDIDYNTAHEICGTQYEELRGISGAFLVDIRNIDIRNNLFSDLFTYTGRTTQEMKEKADILGSRFMFRHTIRDESRTELSVDMKDITIVDLYECEGRLTNNEFSVTRVSKD</sequence>
<dbReference type="Proteomes" id="UP000237655">
    <property type="component" value="Chromosome"/>
</dbReference>
<reference evidence="2" key="1">
    <citation type="submission" date="2018-03" db="EMBL/GenBank/DDBJ databases">
        <title>Genomic analysis of the strain SH-1 isolated from shrimp intestine.</title>
        <authorList>
            <person name="Kim Y.-S."/>
            <person name="Kim S.-E."/>
            <person name="Kim K.-H."/>
        </authorList>
    </citation>
    <scope>NUCLEOTIDE SEQUENCE [LARGE SCALE GENOMIC DNA]</scope>
    <source>
        <strain evidence="2">SH-1</strain>
    </source>
</reference>
<organism evidence="1 2">
    <name type="scientific">Pukyongiella litopenaei</name>
    <dbReference type="NCBI Taxonomy" id="2605946"/>
    <lineage>
        <taxon>Bacteria</taxon>
        <taxon>Pseudomonadati</taxon>
        <taxon>Pseudomonadota</taxon>
        <taxon>Alphaproteobacteria</taxon>
        <taxon>Rhodobacterales</taxon>
        <taxon>Paracoccaceae</taxon>
        <taxon>Pukyongiella</taxon>
    </lineage>
</organism>
<evidence type="ECO:0000313" key="2">
    <source>
        <dbReference type="Proteomes" id="UP000237655"/>
    </source>
</evidence>
<gene>
    <name evidence="1" type="ORF">C6Y53_19060</name>
</gene>
<dbReference type="EMBL" id="CP027665">
    <property type="protein sequence ID" value="QEP30331.1"/>
    <property type="molecule type" value="Genomic_DNA"/>
</dbReference>
<accession>A0A5C2H7I0</accession>
<dbReference type="KEGG" id="thas:C6Y53_19060"/>
<evidence type="ECO:0000313" key="1">
    <source>
        <dbReference type="EMBL" id="QEP30331.1"/>
    </source>
</evidence>
<name>A0A5C2H7I0_9RHOB</name>
<protein>
    <submittedName>
        <fullName evidence="1">Uncharacterized protein</fullName>
    </submittedName>
</protein>
<keyword evidence="2" id="KW-1185">Reference proteome</keyword>
<dbReference type="AlphaFoldDB" id="A0A5C2H7I0"/>
<dbReference type="RefSeq" id="WP_149615546.1">
    <property type="nucleotide sequence ID" value="NZ_CP027665.1"/>
</dbReference>
<proteinExistence type="predicted"/>